<reference evidence="1 2" key="1">
    <citation type="submission" date="2018-08" db="EMBL/GenBank/DDBJ databases">
        <title>A genome reference for cultivated species of the human gut microbiota.</title>
        <authorList>
            <person name="Zou Y."/>
            <person name="Xue W."/>
            <person name="Luo G."/>
        </authorList>
    </citation>
    <scope>NUCLEOTIDE SEQUENCE [LARGE SCALE GENOMIC DNA]</scope>
    <source>
        <strain evidence="1 2">AM42-17AT</strain>
    </source>
</reference>
<gene>
    <name evidence="1" type="ORF">DW912_16200</name>
</gene>
<dbReference type="Gene3D" id="3.30.420.40">
    <property type="match status" value="1"/>
</dbReference>
<organism evidence="1 2">
    <name type="scientific">Agathobacter rectalis</name>
    <dbReference type="NCBI Taxonomy" id="39491"/>
    <lineage>
        <taxon>Bacteria</taxon>
        <taxon>Bacillati</taxon>
        <taxon>Bacillota</taxon>
        <taxon>Clostridia</taxon>
        <taxon>Lachnospirales</taxon>
        <taxon>Lachnospiraceae</taxon>
        <taxon>Agathobacter</taxon>
    </lineage>
</organism>
<dbReference type="InterPro" id="IPR043129">
    <property type="entry name" value="ATPase_NBD"/>
</dbReference>
<evidence type="ECO:0000313" key="2">
    <source>
        <dbReference type="Proteomes" id="UP000286220"/>
    </source>
</evidence>
<name>A0A413TS17_9FIRM</name>
<protein>
    <submittedName>
        <fullName evidence="1">Uncharacterized protein</fullName>
    </submittedName>
</protein>
<dbReference type="Proteomes" id="UP000286220">
    <property type="component" value="Unassembled WGS sequence"/>
</dbReference>
<dbReference type="SUPFAM" id="SSF53067">
    <property type="entry name" value="Actin-like ATPase domain"/>
    <property type="match status" value="1"/>
</dbReference>
<sequence>LKRRGLAEAKVFLAVGLPLTRFGAEKNDFIKYLTKNKRVSFKYENESYHIEILKEEVLQRQRYFLL</sequence>
<feature type="non-terminal residue" evidence="1">
    <location>
        <position position="1"/>
    </location>
</feature>
<comment type="caution">
    <text evidence="1">The sequence shown here is derived from an EMBL/GenBank/DDBJ whole genome shotgun (WGS) entry which is preliminary data.</text>
</comment>
<evidence type="ECO:0000313" key="1">
    <source>
        <dbReference type="EMBL" id="RHA87688.1"/>
    </source>
</evidence>
<accession>A0A413TS17</accession>
<proteinExistence type="predicted"/>
<dbReference type="EMBL" id="QSFZ01000033">
    <property type="protein sequence ID" value="RHA87688.1"/>
    <property type="molecule type" value="Genomic_DNA"/>
</dbReference>
<dbReference type="AlphaFoldDB" id="A0A413TS17"/>